<dbReference type="InterPro" id="IPR053802">
    <property type="entry name" value="DUF6950"/>
</dbReference>
<proteinExistence type="predicted"/>
<name>A0ABV6ZU79_9PROT</name>
<organism evidence="2 3">
    <name type="scientific">Hyphobacterium vulgare</name>
    <dbReference type="NCBI Taxonomy" id="1736751"/>
    <lineage>
        <taxon>Bacteria</taxon>
        <taxon>Pseudomonadati</taxon>
        <taxon>Pseudomonadota</taxon>
        <taxon>Alphaproteobacteria</taxon>
        <taxon>Maricaulales</taxon>
        <taxon>Maricaulaceae</taxon>
        <taxon>Hyphobacterium</taxon>
    </lineage>
</organism>
<dbReference type="EMBL" id="JBHRSV010000001">
    <property type="protein sequence ID" value="MFC2924968.1"/>
    <property type="molecule type" value="Genomic_DNA"/>
</dbReference>
<gene>
    <name evidence="2" type="ORF">ACFOOR_02495</name>
</gene>
<evidence type="ECO:0000313" key="3">
    <source>
        <dbReference type="Proteomes" id="UP001595379"/>
    </source>
</evidence>
<keyword evidence="3" id="KW-1185">Reference proteome</keyword>
<reference evidence="3" key="1">
    <citation type="journal article" date="2019" name="Int. J. Syst. Evol. Microbiol.">
        <title>The Global Catalogue of Microorganisms (GCM) 10K type strain sequencing project: providing services to taxonomists for standard genome sequencing and annotation.</title>
        <authorList>
            <consortium name="The Broad Institute Genomics Platform"/>
            <consortium name="The Broad Institute Genome Sequencing Center for Infectious Disease"/>
            <person name="Wu L."/>
            <person name="Ma J."/>
        </authorList>
    </citation>
    <scope>NUCLEOTIDE SEQUENCE [LARGE SCALE GENOMIC DNA]</scope>
    <source>
        <strain evidence="3">KCTC 52487</strain>
    </source>
</reference>
<accession>A0ABV6ZU79</accession>
<feature type="domain" description="DUF6950" evidence="1">
    <location>
        <begin position="2"/>
        <end position="144"/>
    </location>
</feature>
<dbReference type="Pfam" id="PF22262">
    <property type="entry name" value="DUF6950"/>
    <property type="match status" value="1"/>
</dbReference>
<comment type="caution">
    <text evidence="2">The sequence shown here is derived from an EMBL/GenBank/DDBJ whole genome shotgun (WGS) entry which is preliminary data.</text>
</comment>
<evidence type="ECO:0000313" key="2">
    <source>
        <dbReference type="EMBL" id="MFC2924968.1"/>
    </source>
</evidence>
<evidence type="ECO:0000259" key="1">
    <source>
        <dbReference type="Pfam" id="PF22262"/>
    </source>
</evidence>
<protein>
    <submittedName>
        <fullName evidence="2">DUF6950 family protein</fullName>
    </submittedName>
</protein>
<dbReference type="Proteomes" id="UP001595379">
    <property type="component" value="Unassembled WGS sequence"/>
</dbReference>
<dbReference type="RefSeq" id="WP_343163851.1">
    <property type="nucleotide sequence ID" value="NZ_JBHRSV010000001.1"/>
</dbReference>
<sequence length="144" mass="15698">MQRLPDWRRRLTEFITENRNTPHEPGVWDCALGVANGALMAVRGEDFGAAYRGRYTTIKEGYALLREIDGVATPRGLASKRLGRSKPPAFARAGDIVCDAQGALGVFYAGEGWFAGEEQSSDGALVSAGFITIPRNQLKACWHV</sequence>